<evidence type="ECO:0000259" key="1">
    <source>
        <dbReference type="Pfam" id="PF01345"/>
    </source>
</evidence>
<evidence type="ECO:0000313" key="3">
    <source>
        <dbReference type="Proteomes" id="UP000367750"/>
    </source>
</evidence>
<dbReference type="NCBIfam" id="TIGR01451">
    <property type="entry name" value="B_ant_repeat"/>
    <property type="match status" value="3"/>
</dbReference>
<comment type="caution">
    <text evidence="2">The sequence shown here is derived from an EMBL/GenBank/DDBJ whole genome shotgun (WGS) entry which is preliminary data.</text>
</comment>
<feature type="domain" description="DUF11" evidence="1">
    <location>
        <begin position="38"/>
        <end position="122"/>
    </location>
</feature>
<dbReference type="Pfam" id="PF01345">
    <property type="entry name" value="DUF11"/>
    <property type="match status" value="1"/>
</dbReference>
<proteinExistence type="predicted"/>
<evidence type="ECO:0000313" key="2">
    <source>
        <dbReference type="EMBL" id="KAA8999670.1"/>
    </source>
</evidence>
<dbReference type="InterPro" id="IPR047589">
    <property type="entry name" value="DUF11_rpt"/>
</dbReference>
<dbReference type="OrthoDB" id="1751088at2"/>
<protein>
    <submittedName>
        <fullName evidence="2">DUF11 domain-containing protein</fullName>
    </submittedName>
</protein>
<keyword evidence="3" id="KW-1185">Reference proteome</keyword>
<dbReference type="PANTHER" id="PTHR34819">
    <property type="entry name" value="LARGE CYSTEINE-RICH PERIPLASMIC PROTEIN OMCB"/>
    <property type="match status" value="1"/>
</dbReference>
<accession>A0A5J5FZ85</accession>
<gene>
    <name evidence="2" type="ORF">F4V43_15175</name>
</gene>
<dbReference type="RefSeq" id="WP_150459102.1">
    <property type="nucleotide sequence ID" value="NZ_VYKK01000022.1"/>
</dbReference>
<dbReference type="InterPro" id="IPR001434">
    <property type="entry name" value="OmcB-like_DUF11"/>
</dbReference>
<dbReference type="InterPro" id="IPR051172">
    <property type="entry name" value="Chlamydia_OmcB"/>
</dbReference>
<organism evidence="2 3">
    <name type="scientific">Paenibacillus spiritus</name>
    <dbReference type="NCBI Taxonomy" id="2496557"/>
    <lineage>
        <taxon>Bacteria</taxon>
        <taxon>Bacillati</taxon>
        <taxon>Bacillota</taxon>
        <taxon>Bacilli</taxon>
        <taxon>Bacillales</taxon>
        <taxon>Paenibacillaceae</taxon>
        <taxon>Paenibacillus</taxon>
    </lineage>
</organism>
<name>A0A5J5FZ85_9BACL</name>
<sequence length="556" mass="57373">MTEPLIVNQSLVLFQGAAGAEAIAFSNIVRTPVLGPSISLHKHADRDSAGLGDTLVFRMTVRNTGNAAAEVLLYDPLPEGLAFVPNSVLAGGLPLAGANPAAGIPVGLLLPGSEASIVFQALSVALPPSLEYRNRARADYFFTGPDGQQVRGSAESGTVTVALRAYLLEISLAVNTAATFPGDVLTYTATLRNSGLQAIREPIFAARLPAAAGWIPGSVIADGVYDPAADPQTGLLLNDLAPGQSMEVIFRARSLYIPSATEILVQSVVSYSVGGETLRRSQSSNSVSTALLAPGLTLLKTVNAVSAAPGAELRYTVEVGNPGALAAEVVLQDSPPFGTDWVPGSVTIAGAVYPELLPDRGLPLGMIRPGEFVKVQFSARVDPLAGKGGLTEMINYASARYITLLPDGRSVRQTVRSNSVSVRLAVPLLSLTAAAQPASVHPGDEAVIAVTLANSGSLPAEVRLGSLPLPGMEAVPDGLSIDGAPASYGSGGLSLGVVGPGERRIIRCRVRIREDAAGTVLSGYAAASGRYESGGQTYTAEARSNEYTVTVEGDDE</sequence>
<dbReference type="Proteomes" id="UP000367750">
    <property type="component" value="Unassembled WGS sequence"/>
</dbReference>
<reference evidence="2 3" key="1">
    <citation type="submission" date="2019-09" db="EMBL/GenBank/DDBJ databases">
        <title>Bacillus ochoae sp. nov., Paenibacillus whitsoniae sp. nov., Paenibacillus spiritus sp. nov. Isolated from the Mars Exploration Rover during spacecraft assembly.</title>
        <authorList>
            <person name="Seuylemezian A."/>
            <person name="Vaishampayan P."/>
        </authorList>
    </citation>
    <scope>NUCLEOTIDE SEQUENCE [LARGE SCALE GENOMIC DNA]</scope>
    <source>
        <strain evidence="2 3">MER_111</strain>
    </source>
</reference>
<dbReference type="EMBL" id="VYKK01000022">
    <property type="protein sequence ID" value="KAA8999670.1"/>
    <property type="molecule type" value="Genomic_DNA"/>
</dbReference>
<dbReference type="PANTHER" id="PTHR34819:SF3">
    <property type="entry name" value="CELL SURFACE PROTEIN"/>
    <property type="match status" value="1"/>
</dbReference>
<dbReference type="AlphaFoldDB" id="A0A5J5FZ85"/>